<protein>
    <recommendedName>
        <fullName evidence="1">Reverse transcriptase domain-containing protein</fullName>
    </recommendedName>
</protein>
<keyword evidence="3" id="KW-1185">Reference proteome</keyword>
<dbReference type="CDD" id="cd01650">
    <property type="entry name" value="RT_nLTR_like"/>
    <property type="match status" value="1"/>
</dbReference>
<dbReference type="Pfam" id="PF00078">
    <property type="entry name" value="RVT_1"/>
    <property type="match status" value="1"/>
</dbReference>
<dbReference type="GeneTree" id="ENSGT01150000286962"/>
<evidence type="ECO:0000313" key="3">
    <source>
        <dbReference type="Proteomes" id="UP000694392"/>
    </source>
</evidence>
<evidence type="ECO:0000313" key="2">
    <source>
        <dbReference type="Ensembl" id="ENSSPUP00000006068.1"/>
    </source>
</evidence>
<dbReference type="InterPro" id="IPR000477">
    <property type="entry name" value="RT_dom"/>
</dbReference>
<accession>A0A8D0GH51</accession>
<dbReference type="PROSITE" id="PS50878">
    <property type="entry name" value="RT_POL"/>
    <property type="match status" value="1"/>
</dbReference>
<dbReference type="InterPro" id="IPR043502">
    <property type="entry name" value="DNA/RNA_pol_sf"/>
</dbReference>
<dbReference type="SUPFAM" id="SSF56672">
    <property type="entry name" value="DNA/RNA polymerases"/>
    <property type="match status" value="1"/>
</dbReference>
<proteinExistence type="predicted"/>
<evidence type="ECO:0000259" key="1">
    <source>
        <dbReference type="PROSITE" id="PS50878"/>
    </source>
</evidence>
<feature type="domain" description="Reverse transcriptase" evidence="1">
    <location>
        <begin position="59"/>
        <end position="330"/>
    </location>
</feature>
<dbReference type="OMA" id="AMADWIW"/>
<reference evidence="2" key="2">
    <citation type="submission" date="2025-09" db="UniProtKB">
        <authorList>
            <consortium name="Ensembl"/>
        </authorList>
    </citation>
    <scope>IDENTIFICATION</scope>
</reference>
<dbReference type="Proteomes" id="UP000694392">
    <property type="component" value="Unplaced"/>
</dbReference>
<dbReference type="Ensembl" id="ENSSPUT00000006457.1">
    <property type="protein sequence ID" value="ENSSPUP00000006068.1"/>
    <property type="gene ID" value="ENSSPUG00000004689.1"/>
</dbReference>
<name>A0A8D0GH51_SPHPU</name>
<organism evidence="2 3">
    <name type="scientific">Sphenodon punctatus</name>
    <name type="common">Tuatara</name>
    <name type="synonym">Hatteria punctata</name>
    <dbReference type="NCBI Taxonomy" id="8508"/>
    <lineage>
        <taxon>Eukaryota</taxon>
        <taxon>Metazoa</taxon>
        <taxon>Chordata</taxon>
        <taxon>Craniata</taxon>
        <taxon>Vertebrata</taxon>
        <taxon>Euteleostomi</taxon>
        <taxon>Lepidosauria</taxon>
        <taxon>Sphenodontia</taxon>
        <taxon>Sphenodontidae</taxon>
        <taxon>Sphenodon</taxon>
    </lineage>
</organism>
<dbReference type="PANTHER" id="PTHR33332">
    <property type="entry name" value="REVERSE TRANSCRIPTASE DOMAIN-CONTAINING PROTEIN"/>
    <property type="match status" value="1"/>
</dbReference>
<dbReference type="AlphaFoldDB" id="A0A8D0GH51"/>
<sequence>MEAPSDRSFWDEFQEVIPADAVNVLGSVRATSELDPCPSWLVKTSRETLGTVLTRVVNVSLRQGRLSPSLEAVVRPLLKKPSLDVDILASYRPISNLPFLEKVIERAVALQLQAHLDSIGFLDPFQSGFRPSYGTETTLVALMDDLHREMDAGCSTFLILLDLLAAFDTVDHGLLLRRLQDMGGSGRDCLGWFRSFLSGRSQRVVLGAETSSPQALTCGVPQGSILSLLLFNAYMQPLGEIVRVFRVRCHQCADDTQLYLSFSTDPGPAVSLLSQCLEAMADWIWQSRLKLNPDKMEVMVVGRVREVLAPLVEGVRPPVAQQVRSLRVVLDSGLCLDRQVELVAKAAFRQLYLVRRLRPYISRPDLATLIHAFITSRLDYCNALYVGLPLFLVRRLQLVQNAAARLLTGTGQWEHITPVLCTLHWLPIAYRARFKVLVLIYKALYGLGPSYCGDHLALRASERSLRSTAGAFLEVPRVKCAATLERAFSVAGPRLWNSFPEEARLAPGLLAFRLIWLFVQAFGGEDGRVG</sequence>
<reference evidence="2" key="1">
    <citation type="submission" date="2025-08" db="UniProtKB">
        <authorList>
            <consortium name="Ensembl"/>
        </authorList>
    </citation>
    <scope>IDENTIFICATION</scope>
</reference>